<keyword evidence="5" id="KW-0805">Transcription regulation</keyword>
<evidence type="ECO:0000256" key="6">
    <source>
        <dbReference type="ARBA" id="ARBA00023136"/>
    </source>
</evidence>
<comment type="subcellular location">
    <subcellularLocation>
        <location evidence="1">Cell membrane</location>
        <topology evidence="1">Single-pass membrane protein</topology>
    </subcellularLocation>
</comment>
<feature type="domain" description="Anti-sigma K factor RskA C-terminal" evidence="12">
    <location>
        <begin position="141"/>
        <end position="297"/>
    </location>
</feature>
<dbReference type="GO" id="GO:0006417">
    <property type="term" value="P:regulation of translation"/>
    <property type="evidence" value="ECO:0007669"/>
    <property type="project" value="TreeGrafter"/>
</dbReference>
<evidence type="ECO:0000259" key="12">
    <source>
        <dbReference type="Pfam" id="PF10099"/>
    </source>
</evidence>
<evidence type="ECO:0000259" key="13">
    <source>
        <dbReference type="Pfam" id="PF22618"/>
    </source>
</evidence>
<dbReference type="Gene3D" id="1.10.10.1320">
    <property type="entry name" value="Anti-sigma factor, zinc-finger domain"/>
    <property type="match status" value="1"/>
</dbReference>
<dbReference type="InterPro" id="IPR051474">
    <property type="entry name" value="Anti-sigma-K/W_factor"/>
</dbReference>
<keyword evidence="4 11" id="KW-1133">Transmembrane helix</keyword>
<reference evidence="14" key="1">
    <citation type="journal article" date="2014" name="Int. J. Syst. Evol. Microbiol.">
        <title>Complete genome sequence of Corynebacterium casei LMG S-19264T (=DSM 44701T), isolated from a smear-ripened cheese.</title>
        <authorList>
            <consortium name="US DOE Joint Genome Institute (JGI-PGF)"/>
            <person name="Walter F."/>
            <person name="Albersmeier A."/>
            <person name="Kalinowski J."/>
            <person name="Ruckert C."/>
        </authorList>
    </citation>
    <scope>NUCLEOTIDE SEQUENCE</scope>
    <source>
        <strain evidence="14">CGMCC 1.12827</strain>
    </source>
</reference>
<keyword evidence="6 11" id="KW-0472">Membrane</keyword>
<feature type="transmembrane region" description="Helical" evidence="11">
    <location>
        <begin position="135"/>
        <end position="155"/>
    </location>
</feature>
<keyword evidence="15" id="KW-1185">Reference proteome</keyword>
<dbReference type="PANTHER" id="PTHR37461">
    <property type="entry name" value="ANTI-SIGMA-K FACTOR RSKA"/>
    <property type="match status" value="1"/>
</dbReference>
<organism evidence="14 15">
    <name type="scientific">Gordonia jinhuaensis</name>
    <dbReference type="NCBI Taxonomy" id="1517702"/>
    <lineage>
        <taxon>Bacteria</taxon>
        <taxon>Bacillati</taxon>
        <taxon>Actinomycetota</taxon>
        <taxon>Actinomycetes</taxon>
        <taxon>Mycobacteriales</taxon>
        <taxon>Gordoniaceae</taxon>
        <taxon>Gordonia</taxon>
    </lineage>
</organism>
<comment type="caution">
    <text evidence="14">The sequence shown here is derived from an EMBL/GenBank/DDBJ whole genome shotgun (WGS) entry which is preliminary data.</text>
</comment>
<evidence type="ECO:0000256" key="10">
    <source>
        <dbReference type="SAM" id="MobiDB-lite"/>
    </source>
</evidence>
<evidence type="ECO:0000256" key="5">
    <source>
        <dbReference type="ARBA" id="ARBA00023015"/>
    </source>
</evidence>
<gene>
    <name evidence="14" type="ORF">GCM10011489_24210</name>
</gene>
<evidence type="ECO:0000256" key="3">
    <source>
        <dbReference type="ARBA" id="ARBA00022692"/>
    </source>
</evidence>
<dbReference type="RefSeq" id="WP_188586840.1">
    <property type="nucleotide sequence ID" value="NZ_BMGC01000016.1"/>
</dbReference>
<dbReference type="InterPro" id="IPR018764">
    <property type="entry name" value="RskA_C"/>
</dbReference>
<dbReference type="PANTHER" id="PTHR37461:SF1">
    <property type="entry name" value="ANTI-SIGMA-K FACTOR RSKA"/>
    <property type="match status" value="1"/>
</dbReference>
<evidence type="ECO:0000256" key="9">
    <source>
        <dbReference type="ARBA" id="ARBA00030803"/>
    </source>
</evidence>
<evidence type="ECO:0000256" key="2">
    <source>
        <dbReference type="ARBA" id="ARBA00022475"/>
    </source>
</evidence>
<keyword evidence="7" id="KW-0804">Transcription</keyword>
<evidence type="ECO:0000256" key="7">
    <source>
        <dbReference type="ARBA" id="ARBA00023163"/>
    </source>
</evidence>
<accession>A0A916T7Z8</accession>
<dbReference type="Pfam" id="PF10099">
    <property type="entry name" value="RskA_C"/>
    <property type="match status" value="1"/>
</dbReference>
<dbReference type="InterPro" id="IPR053877">
    <property type="entry name" value="RskA_N"/>
</dbReference>
<dbReference type="EMBL" id="BMGC01000016">
    <property type="protein sequence ID" value="GGB35328.1"/>
    <property type="molecule type" value="Genomic_DNA"/>
</dbReference>
<feature type="region of interest" description="Disordered" evidence="10">
    <location>
        <begin position="157"/>
        <end position="188"/>
    </location>
</feature>
<sequence>MADRNGSGGAGPDRRLLDEYVELYALDALDAQETAAFESQLDLVPESEQQRRRAQIADIRETLAQMSSQVQTAPPNGLRLRVLAAADASGQGYGGRPDGGHTGGGFTGATTGPAAGAEVTDLAAARARSTRMRRWAIAGIAVAAAVIVAIGGGVVGRVTSPDRGSTTTTTVAEPAPGGGSSTGQTSGAAEQISAILAEPDAQVNRTTIGGSTAAVTVASSKSLNQALVVITSAPQPPAEHAYQLWVMGADHKPRSEGTMVHMDPTVTAKLKDLSGFDEVAITVEPRDGSPAPTTSPIVSVAL</sequence>
<keyword evidence="2" id="KW-1003">Cell membrane</keyword>
<dbReference type="InterPro" id="IPR041916">
    <property type="entry name" value="Anti_sigma_zinc_sf"/>
</dbReference>
<dbReference type="AlphaFoldDB" id="A0A916T7Z8"/>
<evidence type="ECO:0000313" key="15">
    <source>
        <dbReference type="Proteomes" id="UP000621454"/>
    </source>
</evidence>
<proteinExistence type="predicted"/>
<reference evidence="14" key="2">
    <citation type="submission" date="2020-09" db="EMBL/GenBank/DDBJ databases">
        <authorList>
            <person name="Sun Q."/>
            <person name="Zhou Y."/>
        </authorList>
    </citation>
    <scope>NUCLEOTIDE SEQUENCE</scope>
    <source>
        <strain evidence="14">CGMCC 1.12827</strain>
    </source>
</reference>
<keyword evidence="3 11" id="KW-0812">Transmembrane</keyword>
<evidence type="ECO:0000256" key="8">
    <source>
        <dbReference type="ARBA" id="ARBA00029829"/>
    </source>
</evidence>
<evidence type="ECO:0000256" key="4">
    <source>
        <dbReference type="ARBA" id="ARBA00022989"/>
    </source>
</evidence>
<dbReference type="GO" id="GO:0005886">
    <property type="term" value="C:plasma membrane"/>
    <property type="evidence" value="ECO:0007669"/>
    <property type="project" value="UniProtKB-SubCell"/>
</dbReference>
<dbReference type="GO" id="GO:0016989">
    <property type="term" value="F:sigma factor antagonist activity"/>
    <property type="evidence" value="ECO:0007669"/>
    <property type="project" value="TreeGrafter"/>
</dbReference>
<evidence type="ECO:0000256" key="11">
    <source>
        <dbReference type="SAM" id="Phobius"/>
    </source>
</evidence>
<feature type="domain" description="Anti-sigma-K factor RskA N-terminal" evidence="13">
    <location>
        <begin position="22"/>
        <end position="64"/>
    </location>
</feature>
<dbReference type="Pfam" id="PF22618">
    <property type="entry name" value="RskA_N"/>
    <property type="match status" value="1"/>
</dbReference>
<evidence type="ECO:0000313" key="14">
    <source>
        <dbReference type="EMBL" id="GGB35328.1"/>
    </source>
</evidence>
<protein>
    <recommendedName>
        <fullName evidence="9">Regulator of SigK</fullName>
    </recommendedName>
    <alternativeName>
        <fullName evidence="8">Sigma-K anti-sigma factor RskA</fullName>
    </alternativeName>
</protein>
<evidence type="ECO:0000256" key="1">
    <source>
        <dbReference type="ARBA" id="ARBA00004162"/>
    </source>
</evidence>
<dbReference type="Proteomes" id="UP000621454">
    <property type="component" value="Unassembled WGS sequence"/>
</dbReference>
<name>A0A916T7Z8_9ACTN</name>